<dbReference type="Proteomes" id="UP000198542">
    <property type="component" value="Unassembled WGS sequence"/>
</dbReference>
<feature type="compositionally biased region" description="Basic and acidic residues" evidence="1">
    <location>
        <begin position="1"/>
        <end position="20"/>
    </location>
</feature>
<proteinExistence type="predicted"/>
<reference evidence="3" key="1">
    <citation type="submission" date="2016-10" db="EMBL/GenBank/DDBJ databases">
        <authorList>
            <person name="Varghese N."/>
            <person name="Submissions S."/>
        </authorList>
    </citation>
    <scope>NUCLEOTIDE SEQUENCE [LARGE SCALE GENOMIC DNA]</scope>
    <source>
        <strain evidence="3">BS3660</strain>
    </source>
</reference>
<organism evidence="2 3">
    <name type="scientific">Pseudomonas jessenii</name>
    <dbReference type="NCBI Taxonomy" id="77298"/>
    <lineage>
        <taxon>Bacteria</taxon>
        <taxon>Pseudomonadati</taxon>
        <taxon>Pseudomonadota</taxon>
        <taxon>Gammaproteobacteria</taxon>
        <taxon>Pseudomonadales</taxon>
        <taxon>Pseudomonadaceae</taxon>
        <taxon>Pseudomonas</taxon>
    </lineage>
</organism>
<keyword evidence="3" id="KW-1185">Reference proteome</keyword>
<feature type="region of interest" description="Disordered" evidence="1">
    <location>
        <begin position="1"/>
        <end position="31"/>
    </location>
</feature>
<evidence type="ECO:0000256" key="1">
    <source>
        <dbReference type="SAM" id="MobiDB-lite"/>
    </source>
</evidence>
<name>A0A231G678_PSEJE</name>
<evidence type="ECO:0000313" key="3">
    <source>
        <dbReference type="Proteomes" id="UP000198542"/>
    </source>
</evidence>
<protein>
    <submittedName>
        <fullName evidence="2">Uncharacterized protein</fullName>
    </submittedName>
</protein>
<accession>A0A231G678</accession>
<dbReference type="EMBL" id="FNTC01000002">
    <property type="protein sequence ID" value="SEB61723.1"/>
    <property type="molecule type" value="Genomic_DNA"/>
</dbReference>
<gene>
    <name evidence="2" type="ORF">SAMN04490187_1298</name>
</gene>
<dbReference type="RefSeq" id="WP_090452637.1">
    <property type="nucleotide sequence ID" value="NZ_FNTC01000002.1"/>
</dbReference>
<evidence type="ECO:0000313" key="2">
    <source>
        <dbReference type="EMBL" id="SEB61723.1"/>
    </source>
</evidence>
<sequence>MARTNKDTKDSAADSRERAVATKPPAPEMLWPKEGIKHDGGFVRCAGTCLEGAVVQMLILPDTTWKDVPAIGTNWSLTLEKMVPGVQRLHVRQILDAAISDPTPVREIIVREPSSNVPPPVVTLPLVNSLMPINQEVRFEGTCEPGASVSIRDVDETVIGEASVTGTTWSFEHIWTSSEVVYIKIVQSVSNVLSDPTERWIGVGLSSDGIEVKVTEPEAENVNVPFGGYLDLKGVCTPCSNAGSVIRVEHAQMGFYTGYIVDDRWVVSRVGPFTSRPPEFERLYVSVQDGAENGIPSRRDIRIVSTEPVGIKPEPPSIRVPESGGTYPIGGMAIDGLCIKGATVELLDERGVKLNDALVVDNKWYTSFTWGPGVHRIKAWQKTGDIFSEPSPLVEFTVTP</sequence>
<dbReference type="AlphaFoldDB" id="A0A231G678"/>